<evidence type="ECO:0000256" key="1">
    <source>
        <dbReference type="ARBA" id="ARBA00006486"/>
    </source>
</evidence>
<comment type="caution">
    <text evidence="9">The sequence shown here is derived from an EMBL/GenBank/DDBJ whole genome shotgun (WGS) entry which is preliminary data.</text>
</comment>
<evidence type="ECO:0000313" key="9">
    <source>
        <dbReference type="EMBL" id="GAE87385.1"/>
    </source>
</evidence>
<sequence>MFDSEDAAIDAIYNGKINKGDVVIIRYEGPKGGPGMREMLSPTSAIAGMGLDKDVALITDGRFSGATRGASIGHVSPEAMAGGPIAIVRDGDIISIDIPSGKLDVEISEDEIQERMKEWKAPAPRITKGYLGRYAKLVSSANKGAVLENK</sequence>
<keyword evidence="3" id="KW-0479">Metal-binding</keyword>
<evidence type="ECO:0000259" key="8">
    <source>
        <dbReference type="Pfam" id="PF24877"/>
    </source>
</evidence>
<evidence type="ECO:0000256" key="4">
    <source>
        <dbReference type="ARBA" id="ARBA00023004"/>
    </source>
</evidence>
<evidence type="ECO:0000256" key="3">
    <source>
        <dbReference type="ARBA" id="ARBA00022723"/>
    </source>
</evidence>
<keyword evidence="4" id="KW-0408">Iron</keyword>
<dbReference type="InterPro" id="IPR020558">
    <property type="entry name" value="DiOHA_6PGluconate_deHydtase_CS"/>
</dbReference>
<dbReference type="PANTHER" id="PTHR43661">
    <property type="entry name" value="D-XYLONATE DEHYDRATASE"/>
    <property type="match status" value="1"/>
</dbReference>
<proteinExistence type="inferred from homology"/>
<dbReference type="EMBL" id="BAVR01000006">
    <property type="protein sequence ID" value="GAE87385.1"/>
    <property type="molecule type" value="Genomic_DNA"/>
</dbReference>
<dbReference type="GO" id="GO:0005829">
    <property type="term" value="C:cytosol"/>
    <property type="evidence" value="ECO:0007669"/>
    <property type="project" value="TreeGrafter"/>
</dbReference>
<dbReference type="STRING" id="1294263.JCM21531_748"/>
<keyword evidence="7" id="KW-0100">Branched-chain amino acid biosynthesis</keyword>
<keyword evidence="2" id="KW-0001">2Fe-2S</keyword>
<comment type="similarity">
    <text evidence="1">Belongs to the IlvD/Edd family.</text>
</comment>
<evidence type="ECO:0000256" key="6">
    <source>
        <dbReference type="ARBA" id="ARBA00023239"/>
    </source>
</evidence>
<dbReference type="PANTHER" id="PTHR43661:SF3">
    <property type="entry name" value="D-XYLONATE DEHYDRATASE YAGF-RELATED"/>
    <property type="match status" value="1"/>
</dbReference>
<dbReference type="Proteomes" id="UP000019109">
    <property type="component" value="Unassembled WGS sequence"/>
</dbReference>
<evidence type="ECO:0000256" key="7">
    <source>
        <dbReference type="ARBA" id="ARBA00023304"/>
    </source>
</evidence>
<keyword evidence="10" id="KW-1185">Reference proteome</keyword>
<accession>W4V1N2</accession>
<organism evidence="9 10">
    <name type="scientific">Acetivibrio straminisolvens JCM 21531</name>
    <dbReference type="NCBI Taxonomy" id="1294263"/>
    <lineage>
        <taxon>Bacteria</taxon>
        <taxon>Bacillati</taxon>
        <taxon>Bacillota</taxon>
        <taxon>Clostridia</taxon>
        <taxon>Eubacteriales</taxon>
        <taxon>Oscillospiraceae</taxon>
        <taxon>Acetivibrio</taxon>
    </lineage>
</organism>
<dbReference type="Pfam" id="PF24877">
    <property type="entry name" value="ILV_EDD_C"/>
    <property type="match status" value="1"/>
</dbReference>
<dbReference type="Gene3D" id="3.50.30.80">
    <property type="entry name" value="IlvD/EDD C-terminal domain-like"/>
    <property type="match status" value="1"/>
</dbReference>
<evidence type="ECO:0000256" key="5">
    <source>
        <dbReference type="ARBA" id="ARBA00023014"/>
    </source>
</evidence>
<evidence type="ECO:0000256" key="2">
    <source>
        <dbReference type="ARBA" id="ARBA00022714"/>
    </source>
</evidence>
<dbReference type="PROSITE" id="PS00887">
    <property type="entry name" value="ILVD_EDD_2"/>
    <property type="match status" value="1"/>
</dbReference>
<name>W4V1N2_9FIRM</name>
<dbReference type="AlphaFoldDB" id="W4V1N2"/>
<protein>
    <submittedName>
        <fullName evidence="9">Dihydroxy-acid dehydratase</fullName>
    </submittedName>
</protein>
<dbReference type="GO" id="GO:0046872">
    <property type="term" value="F:metal ion binding"/>
    <property type="evidence" value="ECO:0007669"/>
    <property type="project" value="UniProtKB-KW"/>
</dbReference>
<reference evidence="9" key="1">
    <citation type="journal article" date="2014" name="Genome Announc.">
        <title>Draft Genome Sequence of Clostridium straminisolvens Strain JCM 21531T, Isolated from a Cellulose-Degrading Bacterial Community.</title>
        <authorList>
            <person name="Yuki M."/>
            <person name="Oshima K."/>
            <person name="Suda W."/>
            <person name="Sakamoto M."/>
            <person name="Kitamura K."/>
            <person name="Iida T."/>
            <person name="Hattori M."/>
            <person name="Ohkuma M."/>
        </authorList>
    </citation>
    <scope>NUCLEOTIDE SEQUENCE [LARGE SCALE GENOMIC DNA]</scope>
    <source>
        <strain evidence="9">JCM 21531</strain>
    </source>
</reference>
<dbReference type="InterPro" id="IPR056740">
    <property type="entry name" value="ILV_EDD_C"/>
</dbReference>
<dbReference type="GO" id="GO:0009082">
    <property type="term" value="P:branched-chain amino acid biosynthetic process"/>
    <property type="evidence" value="ECO:0007669"/>
    <property type="project" value="UniProtKB-KW"/>
</dbReference>
<dbReference type="FunFam" id="3.50.30.80:FF:000001">
    <property type="entry name" value="Dihydroxy-acid dehydratase"/>
    <property type="match status" value="1"/>
</dbReference>
<gene>
    <name evidence="9" type="ORF">JCM21531_748</name>
</gene>
<evidence type="ECO:0000313" key="10">
    <source>
        <dbReference type="Proteomes" id="UP000019109"/>
    </source>
</evidence>
<dbReference type="GO" id="GO:0051537">
    <property type="term" value="F:2 iron, 2 sulfur cluster binding"/>
    <property type="evidence" value="ECO:0007669"/>
    <property type="project" value="UniProtKB-KW"/>
</dbReference>
<dbReference type="SUPFAM" id="SSF52016">
    <property type="entry name" value="LeuD/IlvD-like"/>
    <property type="match status" value="1"/>
</dbReference>
<dbReference type="InterPro" id="IPR042096">
    <property type="entry name" value="Dihydro-acid_dehy_C"/>
</dbReference>
<keyword evidence="6" id="KW-0456">Lyase</keyword>
<keyword evidence="7" id="KW-0028">Amino-acid biosynthesis</keyword>
<keyword evidence="5" id="KW-0411">Iron-sulfur</keyword>
<dbReference type="GO" id="GO:0016836">
    <property type="term" value="F:hydro-lyase activity"/>
    <property type="evidence" value="ECO:0007669"/>
    <property type="project" value="UniProtKB-ARBA"/>
</dbReference>
<feature type="domain" description="Dihydroxy-acid/6-phosphogluconate dehydratase C-terminal" evidence="8">
    <location>
        <begin position="2"/>
        <end position="145"/>
    </location>
</feature>